<dbReference type="InterPro" id="IPR017920">
    <property type="entry name" value="COMM"/>
</dbReference>
<evidence type="ECO:0000313" key="3">
    <source>
        <dbReference type="Proteomes" id="UP000820818"/>
    </source>
</evidence>
<accession>A0AAD5LHG8</accession>
<dbReference type="AlphaFoldDB" id="A0AAD5LHG8"/>
<dbReference type="Proteomes" id="UP000820818">
    <property type="component" value="Linkage Group LG5"/>
</dbReference>
<reference evidence="2 3" key="1">
    <citation type="submission" date="2022-05" db="EMBL/GenBank/DDBJ databases">
        <title>A multi-omics perspective on studying reproductive biology in Daphnia sinensis.</title>
        <authorList>
            <person name="Jia J."/>
        </authorList>
    </citation>
    <scope>NUCLEOTIDE SEQUENCE [LARGE SCALE GENOMIC DNA]</scope>
    <source>
        <strain evidence="2 3">WSL</strain>
    </source>
</reference>
<comment type="caution">
    <text evidence="2">The sequence shown here is derived from an EMBL/GenBank/DDBJ whole genome shotgun (WGS) entry which is preliminary data.</text>
</comment>
<feature type="domain" description="COMM" evidence="1">
    <location>
        <begin position="8"/>
        <end position="71"/>
    </location>
</feature>
<protein>
    <submittedName>
        <fullName evidence="2">COMM domain-containing protein 8-like</fullName>
    </submittedName>
</protein>
<gene>
    <name evidence="2" type="ORF">GHT06_014526</name>
</gene>
<proteinExistence type="predicted"/>
<dbReference type="Pfam" id="PF07258">
    <property type="entry name" value="COMM_domain"/>
    <property type="match status" value="1"/>
</dbReference>
<keyword evidence="3" id="KW-1185">Reference proteome</keyword>
<dbReference type="PROSITE" id="PS51269">
    <property type="entry name" value="COMM"/>
    <property type="match status" value="1"/>
</dbReference>
<sequence>MSQSSKGNLKDFDWKLKLALESNKVSALNSPIIELTLHTEIDSVSVEMDSHRLDSVIHKIREALLKATEDITN</sequence>
<dbReference type="EMBL" id="WJBH02000005">
    <property type="protein sequence ID" value="KAI9557778.1"/>
    <property type="molecule type" value="Genomic_DNA"/>
</dbReference>
<organism evidence="2 3">
    <name type="scientific">Daphnia sinensis</name>
    <dbReference type="NCBI Taxonomy" id="1820382"/>
    <lineage>
        <taxon>Eukaryota</taxon>
        <taxon>Metazoa</taxon>
        <taxon>Ecdysozoa</taxon>
        <taxon>Arthropoda</taxon>
        <taxon>Crustacea</taxon>
        <taxon>Branchiopoda</taxon>
        <taxon>Diplostraca</taxon>
        <taxon>Cladocera</taxon>
        <taxon>Anomopoda</taxon>
        <taxon>Daphniidae</taxon>
        <taxon>Daphnia</taxon>
        <taxon>Daphnia similis group</taxon>
    </lineage>
</organism>
<evidence type="ECO:0000313" key="2">
    <source>
        <dbReference type="EMBL" id="KAI9557778.1"/>
    </source>
</evidence>
<name>A0AAD5LHG8_9CRUS</name>
<evidence type="ECO:0000259" key="1">
    <source>
        <dbReference type="PROSITE" id="PS51269"/>
    </source>
</evidence>